<dbReference type="AlphaFoldDB" id="A0A4P7XK56"/>
<name>A0A4P7XK56_9ALTE</name>
<dbReference type="GO" id="GO:1990481">
    <property type="term" value="P:mRNA pseudouridine synthesis"/>
    <property type="evidence" value="ECO:0007669"/>
    <property type="project" value="TreeGrafter"/>
</dbReference>
<feature type="domain" description="Pseudouridine synthase II N-terminal" evidence="6">
    <location>
        <begin position="33"/>
        <end position="182"/>
    </location>
</feature>
<dbReference type="FunFam" id="3.30.2350.10:FF:000011">
    <property type="entry name" value="tRNA pseudouridine synthase B"/>
    <property type="match status" value="1"/>
</dbReference>
<dbReference type="EC" id="5.4.99.25" evidence="5"/>
<gene>
    <name evidence="5" type="primary">truB</name>
    <name evidence="9" type="ORF">soil367_16500</name>
</gene>
<dbReference type="InterPro" id="IPR020103">
    <property type="entry name" value="PsdUridine_synth_cat_dom_sf"/>
</dbReference>
<feature type="active site" description="Nucleophile" evidence="5">
    <location>
        <position position="48"/>
    </location>
</feature>
<evidence type="ECO:0000256" key="1">
    <source>
        <dbReference type="ARBA" id="ARBA00000385"/>
    </source>
</evidence>
<keyword evidence="3 5" id="KW-0819">tRNA processing</keyword>
<proteinExistence type="inferred from homology"/>
<reference evidence="9 10" key="1">
    <citation type="submission" date="2018-07" db="EMBL/GenBank/DDBJ databases">
        <title>Marsedoiliclastica nanhaica gen. nov. sp. nov., a novel marine hydrocarbonoclastic bacterium isolated from an in-situ enriched hydrocarbon-degrading consortium in deep-sea sediment.</title>
        <authorList>
            <person name="Dong C."/>
            <person name="Ma T."/>
            <person name="Liu R."/>
            <person name="Shao Z."/>
        </authorList>
    </citation>
    <scope>NUCLEOTIDE SEQUENCE [LARGE SCALE GENOMIC DNA]</scope>
    <source>
        <strain evidence="10">soil36-7</strain>
    </source>
</reference>
<sequence length="335" mass="35619">MSQRSRKGRRIDGILVIDKPTGMTSNAVLQRIKRHLGAAKAGHTGSLDPLATGVLPLCFGEATKFSQWLLDADKAYRAEGKLGAITDTGDSDGQTVATHDLPDGLDEAMLQRALEPLRGEIDQVPPMYSALKHKGQPLYKLARAGHEVERKARRVTIKALSLVSFSGDRFEIDVLCTKGTYVRSLVESIGENLGCGAHITALRRTAAASFSLADAVPMSALEDMDTGGDLDTWLQPVDKSLEALPALCINPEHCVSILNGQPVRIPGQSNPGQVRLYSCDVASSGDAATESTGGTCTGKKYSGGERPDGVFLGLGEILLDGQVKPRRLVNTATSA</sequence>
<dbReference type="InterPro" id="IPR036974">
    <property type="entry name" value="PUA_sf"/>
</dbReference>
<feature type="domain" description="tRNA pseudouridylate synthase B C-terminal" evidence="8">
    <location>
        <begin position="183"/>
        <end position="241"/>
    </location>
</feature>
<evidence type="ECO:0000259" key="8">
    <source>
        <dbReference type="Pfam" id="PF16198"/>
    </source>
</evidence>
<comment type="function">
    <text evidence="5">Responsible for synthesis of pseudouridine from uracil-55 in the psi GC loop of transfer RNAs.</text>
</comment>
<organism evidence="9 10">
    <name type="scientific">Hydrocarboniclastica marina</name>
    <dbReference type="NCBI Taxonomy" id="2259620"/>
    <lineage>
        <taxon>Bacteria</taxon>
        <taxon>Pseudomonadati</taxon>
        <taxon>Pseudomonadota</taxon>
        <taxon>Gammaproteobacteria</taxon>
        <taxon>Alteromonadales</taxon>
        <taxon>Alteromonadaceae</taxon>
        <taxon>Hydrocarboniclastica</taxon>
    </lineage>
</organism>
<evidence type="ECO:0000313" key="10">
    <source>
        <dbReference type="Proteomes" id="UP000298049"/>
    </source>
</evidence>
<dbReference type="CDD" id="cd02573">
    <property type="entry name" value="PseudoU_synth_EcTruB"/>
    <property type="match status" value="1"/>
</dbReference>
<dbReference type="Proteomes" id="UP000298049">
    <property type="component" value="Chromosome"/>
</dbReference>
<evidence type="ECO:0000259" key="7">
    <source>
        <dbReference type="Pfam" id="PF09157"/>
    </source>
</evidence>
<dbReference type="GO" id="GO:0003723">
    <property type="term" value="F:RNA binding"/>
    <property type="evidence" value="ECO:0007669"/>
    <property type="project" value="InterPro"/>
</dbReference>
<dbReference type="InterPro" id="IPR015240">
    <property type="entry name" value="tRNA_sdUridine_synth_fam1_C"/>
</dbReference>
<dbReference type="RefSeq" id="WP_136550111.1">
    <property type="nucleotide sequence ID" value="NZ_CP031093.1"/>
</dbReference>
<evidence type="ECO:0000256" key="2">
    <source>
        <dbReference type="ARBA" id="ARBA00005642"/>
    </source>
</evidence>
<dbReference type="PANTHER" id="PTHR13767">
    <property type="entry name" value="TRNA-PSEUDOURIDINE SYNTHASE"/>
    <property type="match status" value="1"/>
</dbReference>
<protein>
    <recommendedName>
        <fullName evidence="5">tRNA pseudouridine synthase B</fullName>
        <ecNumber evidence="5">5.4.99.25</ecNumber>
    </recommendedName>
    <alternativeName>
        <fullName evidence="5">tRNA pseudouridine(55) synthase</fullName>
        <shortName evidence="5">Psi55 synthase</shortName>
    </alternativeName>
    <alternativeName>
        <fullName evidence="5">tRNA pseudouridylate synthase</fullName>
    </alternativeName>
    <alternativeName>
        <fullName evidence="5">tRNA-uridine isomerase</fullName>
    </alternativeName>
</protein>
<feature type="domain" description="tRNA pseudouridine synthase II TruB subfamily 1 C-terminal" evidence="7">
    <location>
        <begin position="308"/>
        <end position="329"/>
    </location>
</feature>
<comment type="catalytic activity">
    <reaction evidence="1 5">
        <text>uridine(55) in tRNA = pseudouridine(55) in tRNA</text>
        <dbReference type="Rhea" id="RHEA:42532"/>
        <dbReference type="Rhea" id="RHEA-COMP:10101"/>
        <dbReference type="Rhea" id="RHEA-COMP:10102"/>
        <dbReference type="ChEBI" id="CHEBI:65314"/>
        <dbReference type="ChEBI" id="CHEBI:65315"/>
        <dbReference type="EC" id="5.4.99.25"/>
    </reaction>
</comment>
<accession>A0A4P7XK56</accession>
<dbReference type="Gene3D" id="3.30.2350.10">
    <property type="entry name" value="Pseudouridine synthase"/>
    <property type="match status" value="1"/>
</dbReference>
<evidence type="ECO:0000256" key="3">
    <source>
        <dbReference type="ARBA" id="ARBA00022694"/>
    </source>
</evidence>
<evidence type="ECO:0000313" key="9">
    <source>
        <dbReference type="EMBL" id="QCF27398.1"/>
    </source>
</evidence>
<dbReference type="Pfam" id="PF09157">
    <property type="entry name" value="TruB-C_2"/>
    <property type="match status" value="1"/>
</dbReference>
<dbReference type="NCBIfam" id="TIGR00431">
    <property type="entry name" value="TruB"/>
    <property type="match status" value="1"/>
</dbReference>
<evidence type="ECO:0000256" key="4">
    <source>
        <dbReference type="ARBA" id="ARBA00023235"/>
    </source>
</evidence>
<dbReference type="SUPFAM" id="SSF55120">
    <property type="entry name" value="Pseudouridine synthase"/>
    <property type="match status" value="1"/>
</dbReference>
<dbReference type="InterPro" id="IPR032819">
    <property type="entry name" value="TruB_C"/>
</dbReference>
<keyword evidence="4 5" id="KW-0413">Isomerase</keyword>
<dbReference type="InterPro" id="IPR014780">
    <property type="entry name" value="tRNA_psdUridine_synth_TruB"/>
</dbReference>
<dbReference type="HAMAP" id="MF_01080">
    <property type="entry name" value="TruB_bact"/>
    <property type="match status" value="1"/>
</dbReference>
<dbReference type="CDD" id="cd21152">
    <property type="entry name" value="PUA_TruB_bacterial"/>
    <property type="match status" value="1"/>
</dbReference>
<dbReference type="KEGG" id="hmi:soil367_16500"/>
<dbReference type="EMBL" id="CP031093">
    <property type="protein sequence ID" value="QCF27398.1"/>
    <property type="molecule type" value="Genomic_DNA"/>
</dbReference>
<evidence type="ECO:0000259" key="6">
    <source>
        <dbReference type="Pfam" id="PF01509"/>
    </source>
</evidence>
<dbReference type="GO" id="GO:0031119">
    <property type="term" value="P:tRNA pseudouridine synthesis"/>
    <property type="evidence" value="ECO:0007669"/>
    <property type="project" value="UniProtKB-UniRule"/>
</dbReference>
<comment type="similarity">
    <text evidence="2 5">Belongs to the pseudouridine synthase TruB family. Type 1 subfamily.</text>
</comment>
<evidence type="ECO:0000256" key="5">
    <source>
        <dbReference type="HAMAP-Rule" id="MF_01080"/>
    </source>
</evidence>
<dbReference type="InterPro" id="IPR002501">
    <property type="entry name" value="PsdUridine_synth_N"/>
</dbReference>
<dbReference type="Gene3D" id="2.30.130.10">
    <property type="entry name" value="PUA domain"/>
    <property type="match status" value="1"/>
</dbReference>
<dbReference type="OrthoDB" id="9802309at2"/>
<dbReference type="GO" id="GO:0160148">
    <property type="term" value="F:tRNA pseudouridine(55) synthase activity"/>
    <property type="evidence" value="ECO:0007669"/>
    <property type="project" value="UniProtKB-EC"/>
</dbReference>
<dbReference type="PANTHER" id="PTHR13767:SF2">
    <property type="entry name" value="PSEUDOURIDYLATE SYNTHASE TRUB1"/>
    <property type="match status" value="1"/>
</dbReference>
<dbReference type="Pfam" id="PF16198">
    <property type="entry name" value="TruB_C_2"/>
    <property type="match status" value="1"/>
</dbReference>
<dbReference type="Pfam" id="PF01509">
    <property type="entry name" value="TruB_N"/>
    <property type="match status" value="1"/>
</dbReference>
<keyword evidence="10" id="KW-1185">Reference proteome</keyword>